<keyword evidence="6" id="KW-0325">Glycoprotein</keyword>
<evidence type="ECO:0000256" key="2">
    <source>
        <dbReference type="ARBA" id="ARBA00022692"/>
    </source>
</evidence>
<comment type="caution">
    <text evidence="13">The sequence shown here is derived from an EMBL/GenBank/DDBJ whole genome shotgun (WGS) entry which is preliminary data.</text>
</comment>
<dbReference type="Proteomes" id="UP001152607">
    <property type="component" value="Unassembled WGS sequence"/>
</dbReference>
<accession>A0A9W4XJA8</accession>
<proteinExistence type="inferred from homology"/>
<comment type="function">
    <text evidence="7">May be involved in telomere capping.</text>
</comment>
<evidence type="ECO:0000256" key="10">
    <source>
        <dbReference type="SAM" id="MobiDB-lite"/>
    </source>
</evidence>
<dbReference type="PANTHER" id="PTHR35518">
    <property type="entry name" value="MAINTENANCE OF TELOMOERE CAPPING"/>
    <property type="match status" value="1"/>
</dbReference>
<dbReference type="InterPro" id="IPR057530">
    <property type="entry name" value="TIM-barrel_MTC6"/>
</dbReference>
<feature type="region of interest" description="Disordered" evidence="10">
    <location>
        <begin position="101"/>
        <end position="138"/>
    </location>
</feature>
<organism evidence="13 14">
    <name type="scientific">Periconia digitata</name>
    <dbReference type="NCBI Taxonomy" id="1303443"/>
    <lineage>
        <taxon>Eukaryota</taxon>
        <taxon>Fungi</taxon>
        <taxon>Dikarya</taxon>
        <taxon>Ascomycota</taxon>
        <taxon>Pezizomycotina</taxon>
        <taxon>Dothideomycetes</taxon>
        <taxon>Pleosporomycetidae</taxon>
        <taxon>Pleosporales</taxon>
        <taxon>Massarineae</taxon>
        <taxon>Periconiaceae</taxon>
        <taxon>Periconia</taxon>
    </lineage>
</organism>
<evidence type="ECO:0000256" key="5">
    <source>
        <dbReference type="ARBA" id="ARBA00023136"/>
    </source>
</evidence>
<evidence type="ECO:0000256" key="7">
    <source>
        <dbReference type="ARBA" id="ARBA00037703"/>
    </source>
</evidence>
<dbReference type="InterPro" id="IPR051008">
    <property type="entry name" value="Telomere_Capping_Maintenance"/>
</dbReference>
<name>A0A9W4XJA8_9PLEO</name>
<gene>
    <name evidence="13" type="ORF">PDIGIT_LOCUS246</name>
</gene>
<evidence type="ECO:0000256" key="1">
    <source>
        <dbReference type="ARBA" id="ARBA00004479"/>
    </source>
</evidence>
<sequence length="649" mass="69694">MSDGALYVPDQAALDTVTDPWSEALRAQRDLGLYIPINFHTVPAISLKAACFNKNLYSDKAFQKCFSNLLALGLRRFNVDVYWDQLNSAWSLCPAEIAPADSDTNSSSPSSSSSSSSASTSISPSPTATNQSVSSSSRSVSLTARQTVATQTSLFPSSAPTVEARQISSSTISHPASSSSSASGSQTGGNGFIAPSGSYNCTPSLTLGYLTRILSNFLERSATTTDATSTLLLLNLHAAAPWSSPNSPAQKPGQLPQTGNFISDIITGNLSSNLYTPQRLEAERADLDDNDGWFSGNEDTHPASGYYETHQVDGRLITTDGWPTEAFIVFRALQRLIVSFRSVDPLLSDYNLTVDAPTIFPQNTIRHSNDVALNSDGTLATGCLLVPSETTITASTNSSWMLATAPNINIDANPDLLVPLSSIANLTSCGLSPFLNSSLADTTADQNPLPYAAFTRSYEWTFAPGEPSNNTAGNSTMGRCTAMYTNGTYRGRWRTVDCAASLRVACQDPSVPYRWEVPSERSPYINAQSLCPEGLEFSVPHTALENSHLLAAALASSSEKEVREPILVNLNSLDVEDCWVAGENTTCPYVPPTDTDRARVVVVPTVAAVIIFVCAALTFFVKCAANRREDKRGRRRRMVGGWEYEGVPS</sequence>
<comment type="similarity">
    <text evidence="8">Belongs to the MTC6 family.</text>
</comment>
<feature type="region of interest" description="Disordered" evidence="10">
    <location>
        <begin position="159"/>
        <end position="189"/>
    </location>
</feature>
<keyword evidence="2 11" id="KW-0812">Transmembrane</keyword>
<keyword evidence="3" id="KW-0732">Signal</keyword>
<dbReference type="OrthoDB" id="5573651at2759"/>
<feature type="domain" description="MTC6 partial TIM-barrel" evidence="12">
    <location>
        <begin position="24"/>
        <end position="441"/>
    </location>
</feature>
<evidence type="ECO:0000256" key="8">
    <source>
        <dbReference type="ARBA" id="ARBA00038159"/>
    </source>
</evidence>
<evidence type="ECO:0000256" key="6">
    <source>
        <dbReference type="ARBA" id="ARBA00023180"/>
    </source>
</evidence>
<feature type="compositionally biased region" description="Low complexity" evidence="10">
    <location>
        <begin position="166"/>
        <end position="185"/>
    </location>
</feature>
<evidence type="ECO:0000256" key="9">
    <source>
        <dbReference type="ARBA" id="ARBA00039865"/>
    </source>
</evidence>
<dbReference type="InterPro" id="IPR016187">
    <property type="entry name" value="CTDL_fold"/>
</dbReference>
<comment type="subcellular location">
    <subcellularLocation>
        <location evidence="1">Membrane</location>
        <topology evidence="1">Single-pass type I membrane protein</topology>
    </subcellularLocation>
</comment>
<keyword evidence="4 11" id="KW-1133">Transmembrane helix</keyword>
<dbReference type="Gene3D" id="3.10.100.10">
    <property type="entry name" value="Mannose-Binding Protein A, subunit A"/>
    <property type="match status" value="1"/>
</dbReference>
<keyword evidence="14" id="KW-1185">Reference proteome</keyword>
<dbReference type="Pfam" id="PF25506">
    <property type="entry name" value="TIM-barrel_MTC6"/>
    <property type="match status" value="1"/>
</dbReference>
<dbReference type="SUPFAM" id="SSF56436">
    <property type="entry name" value="C-type lectin-like"/>
    <property type="match status" value="1"/>
</dbReference>
<dbReference type="GO" id="GO:0016020">
    <property type="term" value="C:membrane"/>
    <property type="evidence" value="ECO:0007669"/>
    <property type="project" value="UniProtKB-SubCell"/>
</dbReference>
<protein>
    <recommendedName>
        <fullName evidence="9">Maintenance of telomere capping protein 6</fullName>
    </recommendedName>
</protein>
<feature type="transmembrane region" description="Helical" evidence="11">
    <location>
        <begin position="601"/>
        <end position="625"/>
    </location>
</feature>
<dbReference type="EMBL" id="CAOQHR010000001">
    <property type="protein sequence ID" value="CAI6231863.1"/>
    <property type="molecule type" value="Genomic_DNA"/>
</dbReference>
<evidence type="ECO:0000256" key="11">
    <source>
        <dbReference type="SAM" id="Phobius"/>
    </source>
</evidence>
<dbReference type="InterPro" id="IPR016186">
    <property type="entry name" value="C-type_lectin-like/link_sf"/>
</dbReference>
<keyword evidence="5 11" id="KW-0472">Membrane</keyword>
<evidence type="ECO:0000313" key="14">
    <source>
        <dbReference type="Proteomes" id="UP001152607"/>
    </source>
</evidence>
<evidence type="ECO:0000256" key="4">
    <source>
        <dbReference type="ARBA" id="ARBA00022989"/>
    </source>
</evidence>
<reference evidence="13" key="1">
    <citation type="submission" date="2023-01" db="EMBL/GenBank/DDBJ databases">
        <authorList>
            <person name="Van Ghelder C."/>
            <person name="Rancurel C."/>
        </authorList>
    </citation>
    <scope>NUCLEOTIDE SEQUENCE</scope>
    <source>
        <strain evidence="13">CNCM I-4278</strain>
    </source>
</reference>
<evidence type="ECO:0000259" key="12">
    <source>
        <dbReference type="Pfam" id="PF25506"/>
    </source>
</evidence>
<dbReference type="AlphaFoldDB" id="A0A9W4XJA8"/>
<evidence type="ECO:0000313" key="13">
    <source>
        <dbReference type="EMBL" id="CAI6231863.1"/>
    </source>
</evidence>
<dbReference type="PANTHER" id="PTHR35518:SF2">
    <property type="entry name" value="MAINTENANCE OF TELOMERE CAPPING PROTEIN 6"/>
    <property type="match status" value="1"/>
</dbReference>
<evidence type="ECO:0000256" key="3">
    <source>
        <dbReference type="ARBA" id="ARBA00022729"/>
    </source>
</evidence>